<protein>
    <submittedName>
        <fullName evidence="3">Uncharacterized protein</fullName>
    </submittedName>
</protein>
<evidence type="ECO:0000256" key="2">
    <source>
        <dbReference type="SAM" id="SignalP"/>
    </source>
</evidence>
<dbReference type="AlphaFoldDB" id="A0AAN9FN14"/>
<keyword evidence="1" id="KW-0812">Transmembrane</keyword>
<evidence type="ECO:0000313" key="4">
    <source>
        <dbReference type="Proteomes" id="UP001372338"/>
    </source>
</evidence>
<comment type="caution">
    <text evidence="3">The sequence shown here is derived from an EMBL/GenBank/DDBJ whole genome shotgun (WGS) entry which is preliminary data.</text>
</comment>
<sequence>MLILIFFLAHLFGLGLAGKMFIAINVPLFVLCQEFSLLSGYQGVGNVLRSPRFPRFPLGYYWEDNHVMLWMQWLGALIGFDRCALDAWTWKRSGCGKEDNHRLSSAVEPVVGFSFIFISRSFYISIIFSRPWEFVVIICASSGFGKGIVEDNHARLWMQWLGALIGFVTYNAKFLLVFGFGNVYGYACSSVCVSGAMQPATLTDPGVLQFSSNLDSHQAHNRAGRVKFNCTEPESASYARLACNYLYVALILMPGVLPHWRMSVICLLGLVMGGNWDGLFEVISMLCHPASCISPGAWIEKIKSMVVEESDFGPLNLHHWFGQLCYDYVAVFFLAIPIIIISKIFLSSLDSCSDMASENEKNLQAIMFIFCCLPTFIKMARGLLCQEPDIWTQEFSVCGGITAWLAASSFWILYSSRIERLLYEADTHGELVCLPKREVRISCDGRSLLEFQVFKGKVA</sequence>
<feature type="transmembrane region" description="Helical" evidence="1">
    <location>
        <begin position="363"/>
        <end position="384"/>
    </location>
</feature>
<evidence type="ECO:0000313" key="3">
    <source>
        <dbReference type="EMBL" id="KAK7275653.1"/>
    </source>
</evidence>
<keyword evidence="1" id="KW-1133">Transmembrane helix</keyword>
<gene>
    <name evidence="3" type="ORF">RIF29_16773</name>
</gene>
<feature type="transmembrane region" description="Helical" evidence="1">
    <location>
        <begin position="245"/>
        <end position="271"/>
    </location>
</feature>
<feature type="transmembrane region" description="Helical" evidence="1">
    <location>
        <begin position="319"/>
        <end position="342"/>
    </location>
</feature>
<evidence type="ECO:0000256" key="1">
    <source>
        <dbReference type="SAM" id="Phobius"/>
    </source>
</evidence>
<organism evidence="3 4">
    <name type="scientific">Crotalaria pallida</name>
    <name type="common">Smooth rattlebox</name>
    <name type="synonym">Crotalaria striata</name>
    <dbReference type="NCBI Taxonomy" id="3830"/>
    <lineage>
        <taxon>Eukaryota</taxon>
        <taxon>Viridiplantae</taxon>
        <taxon>Streptophyta</taxon>
        <taxon>Embryophyta</taxon>
        <taxon>Tracheophyta</taxon>
        <taxon>Spermatophyta</taxon>
        <taxon>Magnoliopsida</taxon>
        <taxon>eudicotyledons</taxon>
        <taxon>Gunneridae</taxon>
        <taxon>Pentapetalae</taxon>
        <taxon>rosids</taxon>
        <taxon>fabids</taxon>
        <taxon>Fabales</taxon>
        <taxon>Fabaceae</taxon>
        <taxon>Papilionoideae</taxon>
        <taxon>50 kb inversion clade</taxon>
        <taxon>genistoids sensu lato</taxon>
        <taxon>core genistoids</taxon>
        <taxon>Crotalarieae</taxon>
        <taxon>Crotalaria</taxon>
    </lineage>
</organism>
<reference evidence="3 4" key="1">
    <citation type="submission" date="2024-01" db="EMBL/GenBank/DDBJ databases">
        <title>The genomes of 5 underutilized Papilionoideae crops provide insights into root nodulation and disease resistanc.</title>
        <authorList>
            <person name="Yuan L."/>
        </authorList>
    </citation>
    <scope>NUCLEOTIDE SEQUENCE [LARGE SCALE GENOMIC DNA]</scope>
    <source>
        <strain evidence="3">ZHUSHIDOU_FW_LH</strain>
        <tissue evidence="3">Leaf</tissue>
    </source>
</reference>
<feature type="transmembrane region" description="Helical" evidence="1">
    <location>
        <begin position="161"/>
        <end position="181"/>
    </location>
</feature>
<feature type="signal peptide" evidence="2">
    <location>
        <begin position="1"/>
        <end position="17"/>
    </location>
</feature>
<feature type="chain" id="PRO_5043020873" evidence="2">
    <location>
        <begin position="18"/>
        <end position="459"/>
    </location>
</feature>
<keyword evidence="2" id="KW-0732">Signal</keyword>
<keyword evidence="1" id="KW-0472">Membrane</keyword>
<proteinExistence type="predicted"/>
<accession>A0AAN9FN14</accession>
<keyword evidence="4" id="KW-1185">Reference proteome</keyword>
<feature type="transmembrane region" description="Helical" evidence="1">
    <location>
        <begin position="106"/>
        <end position="126"/>
    </location>
</feature>
<feature type="transmembrane region" description="Helical" evidence="1">
    <location>
        <begin position="390"/>
        <end position="414"/>
    </location>
</feature>
<dbReference type="Proteomes" id="UP001372338">
    <property type="component" value="Unassembled WGS sequence"/>
</dbReference>
<dbReference type="EMBL" id="JAYWIO010000003">
    <property type="protein sequence ID" value="KAK7275653.1"/>
    <property type="molecule type" value="Genomic_DNA"/>
</dbReference>
<name>A0AAN9FN14_CROPI</name>
<feature type="transmembrane region" description="Helical" evidence="1">
    <location>
        <begin position="67"/>
        <end position="85"/>
    </location>
</feature>